<dbReference type="PANTHER" id="PTHR35526:SF3">
    <property type="entry name" value="ANTI-SIGMA-F FACTOR RSBW"/>
    <property type="match status" value="1"/>
</dbReference>
<keyword evidence="4" id="KW-0547">Nucleotide-binding</keyword>
<sequence>MERTTSPLPREIEWRMPRDPRSVGRSRSLLAEQARAWKVPDEVADTAVLLLSELMTNAVRHGRVPVGREVGARCVLDERVLRVEVADASDALPCPREAGPDDESGRGLALVELLADAWGADPRPYGVGKTVWFELALPRVSPTRQQSLDSVGRRDPRSGTDRHP</sequence>
<evidence type="ECO:0000256" key="1">
    <source>
        <dbReference type="ARBA" id="ARBA00022527"/>
    </source>
</evidence>
<dbReference type="Pfam" id="PF13581">
    <property type="entry name" value="HATPase_c_2"/>
    <property type="match status" value="1"/>
</dbReference>
<comment type="caution">
    <text evidence="4">The sequence shown here is derived from an EMBL/GenBank/DDBJ whole genome shotgun (WGS) entry which is preliminary data.</text>
</comment>
<evidence type="ECO:0000259" key="3">
    <source>
        <dbReference type="Pfam" id="PF13581"/>
    </source>
</evidence>
<protein>
    <submittedName>
        <fullName evidence="4">ATP-binding protein</fullName>
    </submittedName>
</protein>
<keyword evidence="1" id="KW-0418">Kinase</keyword>
<proteinExistence type="predicted"/>
<gene>
    <name evidence="4" type="ORF">ACH4F9_22725</name>
</gene>
<evidence type="ECO:0000313" key="5">
    <source>
        <dbReference type="Proteomes" id="UP001610818"/>
    </source>
</evidence>
<organism evidence="4 5">
    <name type="scientific">Streptomyces longisporoflavus</name>
    <dbReference type="NCBI Taxonomy" id="28044"/>
    <lineage>
        <taxon>Bacteria</taxon>
        <taxon>Bacillati</taxon>
        <taxon>Actinomycetota</taxon>
        <taxon>Actinomycetes</taxon>
        <taxon>Kitasatosporales</taxon>
        <taxon>Streptomycetaceae</taxon>
        <taxon>Streptomyces</taxon>
    </lineage>
</organism>
<dbReference type="InterPro" id="IPR003594">
    <property type="entry name" value="HATPase_dom"/>
</dbReference>
<dbReference type="EMBL" id="JBIRGQ010000004">
    <property type="protein sequence ID" value="MFH8547825.1"/>
    <property type="molecule type" value="Genomic_DNA"/>
</dbReference>
<dbReference type="InterPro" id="IPR036890">
    <property type="entry name" value="HATPase_C_sf"/>
</dbReference>
<feature type="compositionally biased region" description="Basic and acidic residues" evidence="2">
    <location>
        <begin position="151"/>
        <end position="164"/>
    </location>
</feature>
<dbReference type="RefSeq" id="WP_397714149.1">
    <property type="nucleotide sequence ID" value="NZ_JBIRGN010000004.1"/>
</dbReference>
<dbReference type="Gene3D" id="3.30.565.10">
    <property type="entry name" value="Histidine kinase-like ATPase, C-terminal domain"/>
    <property type="match status" value="1"/>
</dbReference>
<name>A0ABW7QS66_9ACTN</name>
<feature type="region of interest" description="Disordered" evidence="2">
    <location>
        <begin position="1"/>
        <end position="23"/>
    </location>
</feature>
<keyword evidence="1" id="KW-0808">Transferase</keyword>
<feature type="compositionally biased region" description="Basic and acidic residues" evidence="2">
    <location>
        <begin position="10"/>
        <end position="22"/>
    </location>
</feature>
<dbReference type="InterPro" id="IPR050267">
    <property type="entry name" value="Anti-sigma-factor_SerPK"/>
</dbReference>
<accession>A0ABW7QS66</accession>
<evidence type="ECO:0000313" key="4">
    <source>
        <dbReference type="EMBL" id="MFH8547825.1"/>
    </source>
</evidence>
<keyword evidence="5" id="KW-1185">Reference proteome</keyword>
<dbReference type="Proteomes" id="UP001610818">
    <property type="component" value="Unassembled WGS sequence"/>
</dbReference>
<dbReference type="GO" id="GO:0005524">
    <property type="term" value="F:ATP binding"/>
    <property type="evidence" value="ECO:0007669"/>
    <property type="project" value="UniProtKB-KW"/>
</dbReference>
<feature type="region of interest" description="Disordered" evidence="2">
    <location>
        <begin position="142"/>
        <end position="164"/>
    </location>
</feature>
<keyword evidence="1" id="KW-0723">Serine/threonine-protein kinase</keyword>
<keyword evidence="4" id="KW-0067">ATP-binding</keyword>
<dbReference type="SUPFAM" id="SSF55874">
    <property type="entry name" value="ATPase domain of HSP90 chaperone/DNA topoisomerase II/histidine kinase"/>
    <property type="match status" value="1"/>
</dbReference>
<evidence type="ECO:0000256" key="2">
    <source>
        <dbReference type="SAM" id="MobiDB-lite"/>
    </source>
</evidence>
<dbReference type="CDD" id="cd16936">
    <property type="entry name" value="HATPase_RsbW-like"/>
    <property type="match status" value="1"/>
</dbReference>
<reference evidence="4 5" key="1">
    <citation type="submission" date="2024-10" db="EMBL/GenBank/DDBJ databases">
        <title>The Natural Products Discovery Center: Release of the First 8490 Sequenced Strains for Exploring Actinobacteria Biosynthetic Diversity.</title>
        <authorList>
            <person name="Kalkreuter E."/>
            <person name="Kautsar S.A."/>
            <person name="Yang D."/>
            <person name="Bader C.D."/>
            <person name="Teijaro C.N."/>
            <person name="Fluegel L."/>
            <person name="Davis C.M."/>
            <person name="Simpson J.R."/>
            <person name="Lauterbach L."/>
            <person name="Steele A.D."/>
            <person name="Gui C."/>
            <person name="Meng S."/>
            <person name="Li G."/>
            <person name="Viehrig K."/>
            <person name="Ye F."/>
            <person name="Su P."/>
            <person name="Kiefer A.F."/>
            <person name="Nichols A."/>
            <person name="Cepeda A.J."/>
            <person name="Yan W."/>
            <person name="Fan B."/>
            <person name="Jiang Y."/>
            <person name="Adhikari A."/>
            <person name="Zheng C.-J."/>
            <person name="Schuster L."/>
            <person name="Cowan T.M."/>
            <person name="Smanski M.J."/>
            <person name="Chevrette M.G."/>
            <person name="De Carvalho L.P.S."/>
            <person name="Shen B."/>
        </authorList>
    </citation>
    <scope>NUCLEOTIDE SEQUENCE [LARGE SCALE GENOMIC DNA]</scope>
    <source>
        <strain evidence="4 5">NPDC017990</strain>
    </source>
</reference>
<dbReference type="PANTHER" id="PTHR35526">
    <property type="entry name" value="ANTI-SIGMA-F FACTOR RSBW-RELATED"/>
    <property type="match status" value="1"/>
</dbReference>
<feature type="domain" description="Histidine kinase/HSP90-like ATPase" evidence="3">
    <location>
        <begin position="17"/>
        <end position="120"/>
    </location>
</feature>